<protein>
    <recommendedName>
        <fullName evidence="2">RING-type domain-containing protein</fullName>
    </recommendedName>
</protein>
<evidence type="ECO:0000259" key="2">
    <source>
        <dbReference type="PROSITE" id="PS50089"/>
    </source>
</evidence>
<keyword evidence="4" id="KW-1185">Reference proteome</keyword>
<dbReference type="GO" id="GO:0008270">
    <property type="term" value="F:zinc ion binding"/>
    <property type="evidence" value="ECO:0007669"/>
    <property type="project" value="UniProtKB-KW"/>
</dbReference>
<organism evidence="3 4">
    <name type="scientific">Albugo candida</name>
    <dbReference type="NCBI Taxonomy" id="65357"/>
    <lineage>
        <taxon>Eukaryota</taxon>
        <taxon>Sar</taxon>
        <taxon>Stramenopiles</taxon>
        <taxon>Oomycota</taxon>
        <taxon>Peronosporomycetes</taxon>
        <taxon>Albuginales</taxon>
        <taxon>Albuginaceae</taxon>
        <taxon>Albugo</taxon>
    </lineage>
</organism>
<dbReference type="InterPro" id="IPR013083">
    <property type="entry name" value="Znf_RING/FYVE/PHD"/>
</dbReference>
<keyword evidence="1" id="KW-0862">Zinc</keyword>
<name>A0A024GJF7_9STRA</name>
<dbReference type="Gene3D" id="3.30.40.10">
    <property type="entry name" value="Zinc/RING finger domain, C3HC4 (zinc finger)"/>
    <property type="match status" value="1"/>
</dbReference>
<feature type="domain" description="RING-type" evidence="2">
    <location>
        <begin position="29"/>
        <end position="70"/>
    </location>
</feature>
<evidence type="ECO:0000313" key="3">
    <source>
        <dbReference type="EMBL" id="CCI47015.1"/>
    </source>
</evidence>
<comment type="caution">
    <text evidence="3">The sequence shown here is derived from an EMBL/GenBank/DDBJ whole genome shotgun (WGS) entry which is preliminary data.</text>
</comment>
<sequence>MTPSLPQNPIEIPVVAFEPCADTTEKQKCSLCHQVIVPHSPVKYLCCTHIYHSPCIDEWLHQNIHCPVCSTQCIFPIATAITEKSQLSHPSSTTPLKGNGYEFSKAYNKEPPKLFNCRNCNQPFERDASIRQETIGWYRCRNCRDTDIVSLAKSSCILS</sequence>
<proteinExistence type="predicted"/>
<dbReference type="Proteomes" id="UP000053237">
    <property type="component" value="Unassembled WGS sequence"/>
</dbReference>
<reference evidence="3 4" key="1">
    <citation type="submission" date="2012-05" db="EMBL/GenBank/DDBJ databases">
        <title>Recombination and specialization in a pathogen metapopulation.</title>
        <authorList>
            <person name="Gardiner A."/>
            <person name="Kemen E."/>
            <person name="Schultz-Larsen T."/>
            <person name="MacLean D."/>
            <person name="Van Oosterhout C."/>
            <person name="Jones J.D.G."/>
        </authorList>
    </citation>
    <scope>NUCLEOTIDE SEQUENCE [LARGE SCALE GENOMIC DNA]</scope>
    <source>
        <strain evidence="3 4">Ac Nc2</strain>
    </source>
</reference>
<accession>A0A024GJF7</accession>
<keyword evidence="1" id="KW-0863">Zinc-finger</keyword>
<dbReference type="InterPro" id="IPR001841">
    <property type="entry name" value="Znf_RING"/>
</dbReference>
<dbReference type="Pfam" id="PF13639">
    <property type="entry name" value="zf-RING_2"/>
    <property type="match status" value="1"/>
</dbReference>
<dbReference type="PROSITE" id="PS50089">
    <property type="entry name" value="ZF_RING_2"/>
    <property type="match status" value="1"/>
</dbReference>
<dbReference type="SUPFAM" id="SSF57850">
    <property type="entry name" value="RING/U-box"/>
    <property type="match status" value="1"/>
</dbReference>
<dbReference type="EMBL" id="CAIX01000148">
    <property type="protein sequence ID" value="CCI47015.1"/>
    <property type="molecule type" value="Genomic_DNA"/>
</dbReference>
<dbReference type="InParanoid" id="A0A024GJF7"/>
<dbReference type="AlphaFoldDB" id="A0A024GJF7"/>
<keyword evidence="1" id="KW-0479">Metal-binding</keyword>
<dbReference type="OrthoDB" id="8062037at2759"/>
<evidence type="ECO:0000313" key="4">
    <source>
        <dbReference type="Proteomes" id="UP000053237"/>
    </source>
</evidence>
<evidence type="ECO:0000256" key="1">
    <source>
        <dbReference type="PROSITE-ProRule" id="PRU00175"/>
    </source>
</evidence>
<dbReference type="STRING" id="65357.A0A024GJF7"/>
<gene>
    <name evidence="3" type="ORF">BN9_079710</name>
</gene>